<feature type="transmembrane region" description="Helical" evidence="1">
    <location>
        <begin position="21"/>
        <end position="45"/>
    </location>
</feature>
<reference evidence="2" key="1">
    <citation type="journal article" date="2012" name="Proc. Natl. Acad. Sci. U.S.A.">
        <title>Antigenic diversity is generated by distinct evolutionary mechanisms in African trypanosome species.</title>
        <authorList>
            <person name="Jackson A.P."/>
            <person name="Berry A."/>
            <person name="Aslett M."/>
            <person name="Allison H.C."/>
            <person name="Burton P."/>
            <person name="Vavrova-Anderson J."/>
            <person name="Brown R."/>
            <person name="Browne H."/>
            <person name="Corton N."/>
            <person name="Hauser H."/>
            <person name="Gamble J."/>
            <person name="Gilderthorp R."/>
            <person name="Marcello L."/>
            <person name="McQuillan J."/>
            <person name="Otto T.D."/>
            <person name="Quail M.A."/>
            <person name="Sanders M.J."/>
            <person name="van Tonder A."/>
            <person name="Ginger M.L."/>
            <person name="Field M.C."/>
            <person name="Barry J.D."/>
            <person name="Hertz-Fowler C."/>
            <person name="Berriman M."/>
        </authorList>
    </citation>
    <scope>NUCLEOTIDE SEQUENCE</scope>
    <source>
        <strain evidence="2">Y486</strain>
    </source>
</reference>
<dbReference type="AlphaFoldDB" id="G0U0Z0"/>
<accession>G0U0Z0</accession>
<keyword evidence="1" id="KW-1133">Transmembrane helix</keyword>
<organism evidence="2">
    <name type="scientific">Trypanosoma vivax (strain Y486)</name>
    <dbReference type="NCBI Taxonomy" id="1055687"/>
    <lineage>
        <taxon>Eukaryota</taxon>
        <taxon>Discoba</taxon>
        <taxon>Euglenozoa</taxon>
        <taxon>Kinetoplastea</taxon>
        <taxon>Metakinetoplastina</taxon>
        <taxon>Trypanosomatida</taxon>
        <taxon>Trypanosomatidae</taxon>
        <taxon>Trypanosoma</taxon>
        <taxon>Duttonella</taxon>
    </lineage>
</organism>
<dbReference type="VEuPathDB" id="TriTrypDB:TvY486_0803530"/>
<sequence length="120" mass="13991">MCWNPIFTMAGKSRGLNKRRAAVAYISVFILPLCILQNELLPLFYLPTDSRGGFYVPKWPLFLSFRQHYFLKCRKAPLRAGRAPTNVKKLAEIRQMTFITVATPHAYKERCLHMRKCLNE</sequence>
<name>G0U0Z0_TRYVY</name>
<evidence type="ECO:0000313" key="2">
    <source>
        <dbReference type="EMBL" id="CCC49745.1"/>
    </source>
</evidence>
<keyword evidence="1" id="KW-0812">Transmembrane</keyword>
<dbReference type="EMBL" id="HE573024">
    <property type="protein sequence ID" value="CCC49745.1"/>
    <property type="molecule type" value="Genomic_DNA"/>
</dbReference>
<proteinExistence type="predicted"/>
<evidence type="ECO:0000256" key="1">
    <source>
        <dbReference type="SAM" id="Phobius"/>
    </source>
</evidence>
<protein>
    <submittedName>
        <fullName evidence="2">Uncharacterized protein</fullName>
    </submittedName>
</protein>
<keyword evidence="1" id="KW-0472">Membrane</keyword>
<gene>
    <name evidence="2" type="ORF">TVY486_0803530</name>
</gene>